<sequence>MNLGNTRLDADEGSDLPVSPVSLWWPELTTASAWRVHAPFGFWLIDAVRPAVIVEWGMRDGFGYSVWCQAVRDLGLSARCSAFCELRDGAVPAAMASGPQDLHAHHARHYTTFSTLASSTLNDACASVADGTVGLLHIDPANDDGDVRRVFDAWLPKLAADGIVLLHGTRLDAGNGVRDLWAAVRTRYPSFEFPHGSGLGLVAVGERYPARLRPLLESGDRAEYIAGLYAHLGDAVVQRLGRSERADMVRVDADQGRAAGGADAIRVLQATVDKQRMRLEVLTRRLKSEARTAYLANEQLRQARAEVSALRSSTSWRITGPVRAAVGSMRGPRRVVSKVKNLSAIVGSSVRTRGVAATLQKIAGARKEHGLRALLGAVPGMHSTPLFDLPAARPAQGNLALRVLLIAEMSIPQCLKYRVTQKQRMIEALGFDCSVVSWGDIDNARSLLQTHSIAIFYRVPGFPGPLELIAEAKALGLTTFWEVDDLIFDAEKYLHNSNLDKVDAETRKGVLAGVPLYRAAMLACDYGIASTSGLAEAMREAGVPKVYVIENALDEETIRVATAIANTPKKNDGLVRIAYGSGTKTHDADFREAAAAIKRVLAARPNVRLRILGELNLPDDFNDVLDQVERLPLSNYVTYLKRLAESDISIAPLEDNVFNDAKSNIKYLEAASIKLPSVCSPSAAFRTAIVDGDTGFLAADSAAWERALLALVDDRAARERMAERAFKHVHDDYSPEPIAQHQVMPVLASYRAPQRKLRVLGVNIYFEPRRFGGATVVAEEMARRLNRSGVLEYFMFSSLPTSDVPAYKLKRYDATAAGVFAMGLPGESDPSFGFENPHSLAPFREAVRAVRPDVVHLHSIQGIGAQIAEVCQDEDIPYVVTLHDAWWICGRQFMITGENQFCNQRKIDINVCATCVDNPALNGYRQMRLRDVLEGAALLLVPSEYFRELFIENGFDPARIALNKNGIMAPASRVLPRASGERMVRFGYVGGETPIKGSHLIKAAFKKLPYTNYRLRVVDNVLNLGRRSIDPIDWSIPGQLEIVPAYTQESIDAFFDEIDVLLCPTQCMESFGLSVREALIRNVWVIATDAGGLSEDIVPGENGDVIPLDDTGPALEKAIGRLLADPSRLDGYRNPYAGRIRQFDDQASELGQLIERAVSRHRSTPEAPAR</sequence>
<feature type="domain" description="Glycosyl transferase family 1" evidence="4">
    <location>
        <begin position="987"/>
        <end position="1128"/>
    </location>
</feature>
<feature type="domain" description="Glycosyltransferase subfamily 4-like N-terminal" evidence="5">
    <location>
        <begin position="772"/>
        <end position="966"/>
    </location>
</feature>
<organism evidence="6 7">
    <name type="scientific">Burkholderia pseudomultivorans</name>
    <dbReference type="NCBI Taxonomy" id="1207504"/>
    <lineage>
        <taxon>Bacteria</taxon>
        <taxon>Pseudomonadati</taxon>
        <taxon>Pseudomonadota</taxon>
        <taxon>Betaproteobacteria</taxon>
        <taxon>Burkholderiales</taxon>
        <taxon>Burkholderiaceae</taxon>
        <taxon>Burkholderia</taxon>
        <taxon>Burkholderia cepacia complex</taxon>
    </lineage>
</organism>
<dbReference type="Pfam" id="PF13579">
    <property type="entry name" value="Glyco_trans_4_4"/>
    <property type="match status" value="1"/>
</dbReference>
<dbReference type="GeneID" id="93173354"/>
<dbReference type="PANTHER" id="PTHR12526:SF640">
    <property type="entry name" value="COLANIC ACID BIOSYNTHESIS GLYCOSYLTRANSFERASE WCAL-RELATED"/>
    <property type="match status" value="1"/>
</dbReference>
<dbReference type="PANTHER" id="PTHR12526">
    <property type="entry name" value="GLYCOSYLTRANSFERASE"/>
    <property type="match status" value="1"/>
</dbReference>
<dbReference type="Proteomes" id="UP000494162">
    <property type="component" value="Unassembled WGS sequence"/>
</dbReference>
<dbReference type="Gene3D" id="3.40.50.2000">
    <property type="entry name" value="Glycogen Phosphorylase B"/>
    <property type="match status" value="4"/>
</dbReference>
<evidence type="ECO:0000313" key="6">
    <source>
        <dbReference type="EMBL" id="VWC28834.1"/>
    </source>
</evidence>
<proteinExistence type="inferred from homology"/>
<dbReference type="RefSeq" id="WP_174904339.1">
    <property type="nucleotide sequence ID" value="NZ_CABVPP010000082.1"/>
</dbReference>
<evidence type="ECO:0000259" key="4">
    <source>
        <dbReference type="Pfam" id="PF00534"/>
    </source>
</evidence>
<evidence type="ECO:0000313" key="7">
    <source>
        <dbReference type="Proteomes" id="UP000494162"/>
    </source>
</evidence>
<evidence type="ECO:0000256" key="3">
    <source>
        <dbReference type="ARBA" id="ARBA00022679"/>
    </source>
</evidence>
<evidence type="ECO:0000259" key="5">
    <source>
        <dbReference type="Pfam" id="PF13579"/>
    </source>
</evidence>
<dbReference type="Pfam" id="PF00534">
    <property type="entry name" value="Glycos_transf_1"/>
    <property type="match status" value="1"/>
</dbReference>
<keyword evidence="3 6" id="KW-0808">Transferase</keyword>
<keyword evidence="2 6" id="KW-0328">Glycosyltransferase</keyword>
<evidence type="ECO:0000256" key="1">
    <source>
        <dbReference type="ARBA" id="ARBA00009481"/>
    </source>
</evidence>
<dbReference type="GO" id="GO:0102710">
    <property type="term" value="F:D-inositol-3-phosphate glycosyltransferase activity"/>
    <property type="evidence" value="ECO:0007669"/>
    <property type="project" value="UniProtKB-EC"/>
</dbReference>
<gene>
    <name evidence="6" type="primary">mshA</name>
    <name evidence="6" type="ORF">BPS26883_06291</name>
</gene>
<reference evidence="6 7" key="1">
    <citation type="submission" date="2019-09" db="EMBL/GenBank/DDBJ databases">
        <authorList>
            <person name="Depoorter E."/>
        </authorList>
    </citation>
    <scope>NUCLEOTIDE SEQUENCE [LARGE SCALE GENOMIC DNA]</scope>
    <source>
        <strain evidence="6">LMG 26883</strain>
    </source>
</reference>
<name>A0A6P2R1R4_9BURK</name>
<dbReference type="InterPro" id="IPR028098">
    <property type="entry name" value="Glyco_trans_4-like_N"/>
</dbReference>
<evidence type="ECO:0000256" key="2">
    <source>
        <dbReference type="ARBA" id="ARBA00022676"/>
    </source>
</evidence>
<dbReference type="Pfam" id="PF13692">
    <property type="entry name" value="Glyco_trans_1_4"/>
    <property type="match status" value="1"/>
</dbReference>
<dbReference type="EMBL" id="CABVPP010000082">
    <property type="protein sequence ID" value="VWC28834.1"/>
    <property type="molecule type" value="Genomic_DNA"/>
</dbReference>
<accession>A0A6P2R1R4</accession>
<dbReference type="InterPro" id="IPR001296">
    <property type="entry name" value="Glyco_trans_1"/>
</dbReference>
<protein>
    <submittedName>
        <fullName evidence="6">D-inositol-3-phosphate glycosyltransferase</fullName>
        <ecNumber evidence="6">2.4.1.250</ecNumber>
    </submittedName>
</protein>
<dbReference type="SUPFAM" id="SSF53756">
    <property type="entry name" value="UDP-Glycosyltransferase/glycogen phosphorylase"/>
    <property type="match status" value="2"/>
</dbReference>
<dbReference type="Pfam" id="PF13578">
    <property type="entry name" value="Methyltransf_24"/>
    <property type="match status" value="1"/>
</dbReference>
<dbReference type="EC" id="2.4.1.250" evidence="6"/>
<dbReference type="AlphaFoldDB" id="A0A6P2R1R4"/>
<dbReference type="CDD" id="cd03823">
    <property type="entry name" value="GT4_ExpE7-like"/>
    <property type="match status" value="1"/>
</dbReference>
<comment type="similarity">
    <text evidence="1">Belongs to the glycosyltransferase group 1 family. Glycosyltransferase 4 subfamily.</text>
</comment>